<feature type="region of interest" description="Disordered" evidence="1">
    <location>
        <begin position="338"/>
        <end position="362"/>
    </location>
</feature>
<dbReference type="SMART" id="SM00292">
    <property type="entry name" value="BRCT"/>
    <property type="match status" value="2"/>
</dbReference>
<dbReference type="InterPro" id="IPR001357">
    <property type="entry name" value="BRCT_dom"/>
</dbReference>
<feature type="domain" description="BRCT" evidence="3">
    <location>
        <begin position="677"/>
        <end position="757"/>
    </location>
</feature>
<accession>A0A6I8RAK8</accession>
<dbReference type="InterPro" id="IPR036420">
    <property type="entry name" value="BRCT_dom_sf"/>
</dbReference>
<dbReference type="InParanoid" id="A0A6I8RAK8"/>
<dbReference type="FunCoup" id="A0A6I8RAK8">
    <property type="interactions" value="2350"/>
</dbReference>
<feature type="transmembrane region" description="Helical" evidence="2">
    <location>
        <begin position="74"/>
        <end position="92"/>
    </location>
</feature>
<feature type="compositionally biased region" description="Basic and acidic residues" evidence="1">
    <location>
        <begin position="621"/>
        <end position="632"/>
    </location>
</feature>
<feature type="compositionally biased region" description="Basic residues" evidence="1">
    <location>
        <begin position="485"/>
        <end position="496"/>
    </location>
</feature>
<organism evidence="4">
    <name type="scientific">Xenopus tropicalis</name>
    <name type="common">Western clawed frog</name>
    <name type="synonym">Silurana tropicalis</name>
    <dbReference type="NCBI Taxonomy" id="8364"/>
    <lineage>
        <taxon>Eukaryota</taxon>
        <taxon>Metazoa</taxon>
        <taxon>Chordata</taxon>
        <taxon>Craniata</taxon>
        <taxon>Vertebrata</taxon>
        <taxon>Euteleostomi</taxon>
        <taxon>Amphibia</taxon>
        <taxon>Batrachia</taxon>
        <taxon>Anura</taxon>
        <taxon>Pipoidea</taxon>
        <taxon>Pipidae</taxon>
        <taxon>Xenopodinae</taxon>
        <taxon>Xenopus</taxon>
        <taxon>Silurana</taxon>
    </lineage>
</organism>
<dbReference type="FunFam" id="3.40.50.10190:FF:000047">
    <property type="entry name" value="Microcephalin"/>
    <property type="match status" value="1"/>
</dbReference>
<dbReference type="PROSITE" id="PS50172">
    <property type="entry name" value="BRCT"/>
    <property type="match status" value="1"/>
</dbReference>
<reference evidence="4" key="1">
    <citation type="journal article" date="2010" name="Science">
        <title>The genome of the Western clawed frog Xenopus tropicalis.</title>
        <authorList>
            <person name="Hellsten U."/>
            <person name="Harland R.M."/>
            <person name="Gilchrist M.J."/>
            <person name="Hendrix D."/>
            <person name="Jurka J."/>
            <person name="Kapitonov V."/>
            <person name="Ovcharenko I."/>
            <person name="Putnam N.H."/>
            <person name="Shu S."/>
            <person name="Taher L."/>
            <person name="Blitz I.L."/>
            <person name="Blumberg B."/>
            <person name="Dichmann D.S."/>
            <person name="Dubchak I."/>
            <person name="Amaya E."/>
            <person name="Detter J.C."/>
            <person name="Fletcher R."/>
            <person name="Gerhard D.S."/>
            <person name="Goodstein D."/>
            <person name="Graves T."/>
            <person name="Grigoriev I.V."/>
            <person name="Grimwood J."/>
            <person name="Kawashima T."/>
            <person name="Lindquist E."/>
            <person name="Lucas S.M."/>
            <person name="Mead P.E."/>
            <person name="Mitros T."/>
            <person name="Ogino H."/>
            <person name="Ohta Y."/>
            <person name="Poliakov A.V."/>
            <person name="Pollet N."/>
            <person name="Robert J."/>
            <person name="Salamov A."/>
            <person name="Sater A.K."/>
            <person name="Schmutz J."/>
            <person name="Terry A."/>
            <person name="Vize P.D."/>
            <person name="Warren W.C."/>
            <person name="Wells D."/>
            <person name="Wills A."/>
            <person name="Wilson R.K."/>
            <person name="Zimmerman L.B."/>
            <person name="Zorn A.M."/>
            <person name="Grainger R."/>
            <person name="Grammer T."/>
            <person name="Khokha M.K."/>
            <person name="Richardson P.M."/>
            <person name="Rokhsar D.S."/>
        </authorList>
    </citation>
    <scope>NUCLEOTIDE SEQUENCE [LARGE SCALE GENOMIC DNA]</scope>
    <source>
        <strain evidence="4">Nigerian</strain>
    </source>
</reference>
<keyword evidence="2" id="KW-0472">Membrane</keyword>
<dbReference type="InterPro" id="IPR032098">
    <property type="entry name" value="Acyltransf_C"/>
</dbReference>
<feature type="region of interest" description="Disordered" evidence="1">
    <location>
        <begin position="609"/>
        <end position="632"/>
    </location>
</feature>
<sequence length="1056" mass="119535">MHILGLVSSGASVFEVWEENNTFCNRTFPNRLIIFNSYECFHAYLLQLSLFILCIMYPCFGLLLITCSELEMHCVLFYSLICFLFFQCFQVSKTFNKHITHVVFKDGHQGTWDKAVKAGVKLVSVLWVERCREAAAHVDESEFPAINTNDGLPQIVKKKHKCMQPKDFVEKTPENDRRMQRKFDKMSKELKVQKAGVDDPVLLFDQYGTLMYSPKAVAADRCNAMEKRIKEMKNKRENLSPTASQISQTFDFPQLKPSLGYSPSALGSSPLDNGCDDLDTSYDELWGSLEKKRNISNYSKNKVTSKKSVIRATELEDPNCLLTSGKSSNNLTPQQIKDKLRRNSHAVTSFQKKSRKSLARSKTVEEPVQSFMNCGTQSALNSNVDYEALPNKLTVCKENESTKKVRSNCRKSKTPTSNLHLSTENIVMPEIPKLSELRNGSDSEGACSSFEDFFSADLKSQKRPFARFSLGTLPPESPTSPLFIKNKKGSSRKRRRSVQDLEECNCSGKRRRKSICSKDNLVNSEFKHDAKTMSPVADCVERNPIKTKINKTAKSDQVNNKGTTSSSLLSSETNLNTNDTLATSTELNQKKDIGLVKGMEKITELTTCKKSPNQPVMKNGAESEKQEDEPKSFQKYAKSKYPACDSLSKILNEQRNKCNDNEELKKKEKTRKISGSFVMTSMCSERQNTVIQVVKTFGGFVFSDHVCETTTHVIAGSPRRTLNIILGIARGCWIISYDWVLWSLECGHWISEEPYELSDHFPAAPIIIYGDLPKKENILYISNHQCTVDWIVADMLAVQQNALGHVRYVLKDGLKFLPLYGFYFSQHGGLYVKRSSKFNEKKMRNKLASQIKANTKMYLVIFPEGTRYNPNIPKVIADSQAFAKKEGLPVLKHVLTPRVKATHVAIDVMQDYLDAVYDVTVAYEGTIGNGGQRKEAPSMTEFLCKECPKIHILLERISVKDIPKEQTFMRRWLHERFEVKDKVLTEFYDSTDPAKKNTFPGVGHNAKLDLKRTLPSFLLLTGVTAGMLCTETGRKVYLNAWIYGTLIGIMWVSIKA</sequence>
<dbReference type="Pfam" id="PF16076">
    <property type="entry name" value="Acyltransf_C"/>
    <property type="match status" value="1"/>
</dbReference>
<feature type="region of interest" description="Disordered" evidence="1">
    <location>
        <begin position="470"/>
        <end position="500"/>
    </location>
</feature>
<dbReference type="SUPFAM" id="SSF69593">
    <property type="entry name" value="Glycerol-3-phosphate (1)-acyltransferase"/>
    <property type="match status" value="1"/>
</dbReference>
<reference evidence="4" key="2">
    <citation type="submission" date="2020-05" db="UniProtKB">
        <authorList>
            <consortium name="Ensembl"/>
        </authorList>
    </citation>
    <scope>IDENTIFICATION</scope>
</reference>
<feature type="region of interest" description="Disordered" evidence="1">
    <location>
        <begin position="550"/>
        <end position="572"/>
    </location>
</feature>
<dbReference type="Pfam" id="PF01553">
    <property type="entry name" value="Acyltransferase"/>
    <property type="match status" value="1"/>
</dbReference>
<dbReference type="GO" id="GO:0016746">
    <property type="term" value="F:acyltransferase activity"/>
    <property type="evidence" value="ECO:0007669"/>
    <property type="project" value="InterPro"/>
</dbReference>
<evidence type="ECO:0000256" key="1">
    <source>
        <dbReference type="SAM" id="MobiDB-lite"/>
    </source>
</evidence>
<dbReference type="PANTHER" id="PTHR14625:SF3">
    <property type="entry name" value="MICROCEPHALIN"/>
    <property type="match status" value="1"/>
</dbReference>
<dbReference type="InterPro" id="IPR002123">
    <property type="entry name" value="Plipid/glycerol_acylTrfase"/>
</dbReference>
<dbReference type="InterPro" id="IPR022047">
    <property type="entry name" value="Microcephalin-like"/>
</dbReference>
<keyword evidence="2" id="KW-0812">Transmembrane</keyword>
<dbReference type="Ensembl" id="ENSXETT00000087225">
    <property type="protein sequence ID" value="ENSXETP00000078055"/>
    <property type="gene ID" value="ENSXETG00000015950"/>
</dbReference>
<dbReference type="Gene3D" id="3.40.50.10190">
    <property type="entry name" value="BRCT domain"/>
    <property type="match status" value="2"/>
</dbReference>
<dbReference type="CDD" id="cd07990">
    <property type="entry name" value="LPLAT_LCLAT1-like"/>
    <property type="match status" value="1"/>
</dbReference>
<protein>
    <submittedName>
        <fullName evidence="4">Microcephalin 1</fullName>
    </submittedName>
</protein>
<dbReference type="SMART" id="SM00563">
    <property type="entry name" value="PlsC"/>
    <property type="match status" value="1"/>
</dbReference>
<feature type="compositionally biased region" description="Low complexity" evidence="1">
    <location>
        <begin position="559"/>
        <end position="572"/>
    </location>
</feature>
<proteinExistence type="predicted"/>
<dbReference type="Pfam" id="PF12738">
    <property type="entry name" value="PTCB-BRCT"/>
    <property type="match status" value="1"/>
</dbReference>
<gene>
    <name evidence="4" type="primary">mcph1</name>
</gene>
<dbReference type="AlphaFoldDB" id="A0A6I8RAK8"/>
<evidence type="ECO:0000313" key="4">
    <source>
        <dbReference type="Ensembl" id="ENSXETP00000078055"/>
    </source>
</evidence>
<evidence type="ECO:0000256" key="2">
    <source>
        <dbReference type="SAM" id="Phobius"/>
    </source>
</evidence>
<dbReference type="CDD" id="cd17716">
    <property type="entry name" value="BRCT_microcephalin_rpt1"/>
    <property type="match status" value="1"/>
</dbReference>
<evidence type="ECO:0000259" key="3">
    <source>
        <dbReference type="PROSITE" id="PS50172"/>
    </source>
</evidence>
<dbReference type="CDD" id="cd17736">
    <property type="entry name" value="BRCT_microcephalin_rpt2"/>
    <property type="match status" value="1"/>
</dbReference>
<dbReference type="Xenbase" id="XB-GENE-487210">
    <property type="gene designation" value="mcph1"/>
</dbReference>
<feature type="transmembrane region" description="Helical" evidence="2">
    <location>
        <begin position="44"/>
        <end position="67"/>
    </location>
</feature>
<dbReference type="Pfam" id="PF00533">
    <property type="entry name" value="BRCT"/>
    <property type="match status" value="1"/>
</dbReference>
<dbReference type="GeneTree" id="ENSGT00390000018842"/>
<dbReference type="Bgee" id="ENSXETG00000015950">
    <property type="expression patterns" value="Expressed in ovary and 10 other cell types or tissues"/>
</dbReference>
<keyword evidence="2" id="KW-1133">Transmembrane helix</keyword>
<dbReference type="PANTHER" id="PTHR14625">
    <property type="entry name" value="MICROCEPHALIN"/>
    <property type="match status" value="1"/>
</dbReference>
<name>A0A6I8RAK8_XENTR</name>
<dbReference type="SUPFAM" id="SSF52113">
    <property type="entry name" value="BRCT domain"/>
    <property type="match status" value="2"/>
</dbReference>